<sequence length="241" mass="26889">MRQLWLDCSGNQSVLRECQALLDGDTANYGAQGRLIFVMGAPRAGASAIAKALNAVAVRQDVRSLALGEAPWGTNVNLRNHHLRSLQVPLLPDEFWSNELSSRPYEAVVALRGYQAVLIDDGHDYFRCNKSVARRNFDRILQLTEFGAKRQVFMFGLHDILEPVAIKAANAGIEVVRLALSPMPNDEQYYNFVNRLISRYPFSSDMDRPFVDIGLVHRFSKGRVGLTADVVRDICSGLVLI</sequence>
<organism evidence="1 2">
    <name type="scientific">Pseudomonas arsenicoxydans</name>
    <dbReference type="NCBI Taxonomy" id="702115"/>
    <lineage>
        <taxon>Bacteria</taxon>
        <taxon>Pseudomonadati</taxon>
        <taxon>Pseudomonadota</taxon>
        <taxon>Gammaproteobacteria</taxon>
        <taxon>Pseudomonadales</taxon>
        <taxon>Pseudomonadaceae</taxon>
        <taxon>Pseudomonas</taxon>
    </lineage>
</organism>
<dbReference type="RefSeq" id="WP_208668294.1">
    <property type="nucleotide sequence ID" value="NZ_CP024767.1"/>
</dbReference>
<name>A0A4P6G455_9PSED</name>
<evidence type="ECO:0000313" key="2">
    <source>
        <dbReference type="Proteomes" id="UP000291121"/>
    </source>
</evidence>
<evidence type="ECO:0000313" key="1">
    <source>
        <dbReference type="EMBL" id="QAY86219.1"/>
    </source>
</evidence>
<keyword evidence="2" id="KW-1185">Reference proteome</keyword>
<reference evidence="1 2" key="1">
    <citation type="submission" date="2017-11" db="EMBL/GenBank/DDBJ databases">
        <title>Genome sequence of Pseudomonas arsenicoxydans ACM1.</title>
        <authorList>
            <person name="Nascimento F.X."/>
        </authorList>
    </citation>
    <scope>NUCLEOTIDE SEQUENCE [LARGE SCALE GENOMIC DNA]</scope>
    <source>
        <strain evidence="1 2">ACM1</strain>
    </source>
</reference>
<dbReference type="EMBL" id="CP024767">
    <property type="protein sequence ID" value="QAY86219.1"/>
    <property type="molecule type" value="Genomic_DNA"/>
</dbReference>
<accession>A0A4P6G455</accession>
<dbReference type="Proteomes" id="UP000291121">
    <property type="component" value="Chromosome"/>
</dbReference>
<protein>
    <submittedName>
        <fullName evidence="1">Uncharacterized protein</fullName>
    </submittedName>
</protein>
<gene>
    <name evidence="1" type="ORF">CUN61_20645</name>
</gene>
<dbReference type="AlphaFoldDB" id="A0A4P6G455"/>
<proteinExistence type="predicted"/>